<organism evidence="2">
    <name type="scientific">marine sediment metagenome</name>
    <dbReference type="NCBI Taxonomy" id="412755"/>
    <lineage>
        <taxon>unclassified sequences</taxon>
        <taxon>metagenomes</taxon>
        <taxon>ecological metagenomes</taxon>
    </lineage>
</organism>
<dbReference type="CDD" id="cd00029">
    <property type="entry name" value="C1"/>
    <property type="match status" value="1"/>
</dbReference>
<dbReference type="EMBL" id="BARU01017974">
    <property type="protein sequence ID" value="GAH50983.1"/>
    <property type="molecule type" value="Genomic_DNA"/>
</dbReference>
<proteinExistence type="predicted"/>
<dbReference type="InterPro" id="IPR011011">
    <property type="entry name" value="Znf_FYVE_PHD"/>
</dbReference>
<reference evidence="2" key="1">
    <citation type="journal article" date="2014" name="Front. Microbiol.">
        <title>High frequency of phylogenetically diverse reductive dehalogenase-homologous genes in deep subseafloor sedimentary metagenomes.</title>
        <authorList>
            <person name="Kawai M."/>
            <person name="Futagami T."/>
            <person name="Toyoda A."/>
            <person name="Takaki Y."/>
            <person name="Nishi S."/>
            <person name="Hori S."/>
            <person name="Arai W."/>
            <person name="Tsubouchi T."/>
            <person name="Morono Y."/>
            <person name="Uchiyama I."/>
            <person name="Ito T."/>
            <person name="Fujiyama A."/>
            <person name="Inagaki F."/>
            <person name="Takami H."/>
        </authorList>
    </citation>
    <scope>NUCLEOTIDE SEQUENCE</scope>
    <source>
        <strain evidence="2">Expedition CK06-06</strain>
    </source>
</reference>
<dbReference type="SUPFAM" id="SSF57903">
    <property type="entry name" value="FYVE/PHD zinc finger"/>
    <property type="match status" value="1"/>
</dbReference>
<dbReference type="InterPro" id="IPR013083">
    <property type="entry name" value="Znf_RING/FYVE/PHD"/>
</dbReference>
<comment type="caution">
    <text evidence="2">The sequence shown here is derived from an EMBL/GenBank/DDBJ whole genome shotgun (WGS) entry which is preliminary data.</text>
</comment>
<dbReference type="AlphaFoldDB" id="X1I0C4"/>
<protein>
    <submittedName>
        <fullName evidence="2">Uncharacterized protein</fullName>
    </submittedName>
</protein>
<feature type="compositionally biased region" description="Polar residues" evidence="1">
    <location>
        <begin position="77"/>
        <end position="86"/>
    </location>
</feature>
<feature type="compositionally biased region" description="Low complexity" evidence="1">
    <location>
        <begin position="90"/>
        <end position="99"/>
    </location>
</feature>
<evidence type="ECO:0000313" key="2">
    <source>
        <dbReference type="EMBL" id="GAH50983.1"/>
    </source>
</evidence>
<evidence type="ECO:0000256" key="1">
    <source>
        <dbReference type="SAM" id="MobiDB-lite"/>
    </source>
</evidence>
<accession>X1I0C4</accession>
<gene>
    <name evidence="2" type="ORF">S03H2_29752</name>
</gene>
<dbReference type="Gene3D" id="3.30.40.10">
    <property type="entry name" value="Zinc/RING finger domain, C3HC4 (zinc finger)"/>
    <property type="match status" value="1"/>
</dbReference>
<sequence length="170" mass="18635">PVLVYFDYGKAGGRVIHLISHTHLQKGKAKGKFASAMILTNILDEKVSHKVGLKKGTPAGAQYQDFAQTYQTPSQMQSGTTYTNIPTTPMPTSATTTTTTGLDLTGTSKIVEVPNNFPPSQNCALCDSNFENYTGKIYICKECGVPYHEQCLNIQINEGICKICNRILLW</sequence>
<feature type="non-terminal residue" evidence="2">
    <location>
        <position position="1"/>
    </location>
</feature>
<name>X1I0C4_9ZZZZ</name>
<feature type="region of interest" description="Disordered" evidence="1">
    <location>
        <begin position="77"/>
        <end position="99"/>
    </location>
</feature>